<evidence type="ECO:0000313" key="3">
    <source>
        <dbReference type="EMBL" id="AKV04349.1"/>
    </source>
</evidence>
<dbReference type="Gene3D" id="3.60.15.10">
    <property type="entry name" value="Ribonuclease Z/Hydroxyacylglutathione hydrolase-like"/>
    <property type="match status" value="1"/>
</dbReference>
<dbReference type="InterPro" id="IPR036866">
    <property type="entry name" value="RibonucZ/Hydroxyglut_hydro"/>
</dbReference>
<dbReference type="Proteomes" id="UP000064967">
    <property type="component" value="Chromosome"/>
</dbReference>
<protein>
    <submittedName>
        <fullName evidence="3">Dihydropteroate synthase</fullName>
    </submittedName>
</protein>
<dbReference type="EMBL" id="CP012333">
    <property type="protein sequence ID" value="AKV04349.1"/>
    <property type="molecule type" value="Genomic_DNA"/>
</dbReference>
<dbReference type="Pfam" id="PF00753">
    <property type="entry name" value="Lactamase_B"/>
    <property type="match status" value="1"/>
</dbReference>
<dbReference type="InterPro" id="IPR052926">
    <property type="entry name" value="Metallo-beta-lactamase_dom"/>
</dbReference>
<feature type="domain" description="Metallo-beta-lactamase" evidence="2">
    <location>
        <begin position="70"/>
        <end position="132"/>
    </location>
</feature>
<dbReference type="InterPro" id="IPR001279">
    <property type="entry name" value="Metallo-B-lactamas"/>
</dbReference>
<dbReference type="PANTHER" id="PTHR13754">
    <property type="entry name" value="METALLO-BETA-LACTAMASE SUPERFAMILY PROTEIN"/>
    <property type="match status" value="1"/>
</dbReference>
<dbReference type="KEGG" id="llu:AKJ09_11012"/>
<dbReference type="AlphaFoldDB" id="A0A0K1QF06"/>
<reference evidence="3 4" key="1">
    <citation type="submission" date="2015-08" db="EMBL/GenBank/DDBJ databases">
        <authorList>
            <person name="Babu N.S."/>
            <person name="Beckwith C.J."/>
            <person name="Beseler K.G."/>
            <person name="Brison A."/>
            <person name="Carone J.V."/>
            <person name="Caskin T.P."/>
            <person name="Diamond M."/>
            <person name="Durham M.E."/>
            <person name="Foxe J.M."/>
            <person name="Go M."/>
            <person name="Henderson B.A."/>
            <person name="Jones I.B."/>
            <person name="McGettigan J.A."/>
            <person name="Micheletti S.J."/>
            <person name="Nasrallah M.E."/>
            <person name="Ortiz D."/>
            <person name="Piller C.R."/>
            <person name="Privatt S.R."/>
            <person name="Schneider S.L."/>
            <person name="Sharp S."/>
            <person name="Smith T.C."/>
            <person name="Stanton J.D."/>
            <person name="Ullery H.E."/>
            <person name="Wilson R.J."/>
            <person name="Serrano M.G."/>
            <person name="Buck G."/>
            <person name="Lee V."/>
            <person name="Wang Y."/>
            <person name="Carvalho R."/>
            <person name="Voegtly L."/>
            <person name="Shi R."/>
            <person name="Duckworth R."/>
            <person name="Johnson A."/>
            <person name="Loviza R."/>
            <person name="Walstead R."/>
            <person name="Shah Z."/>
            <person name="Kiflezghi M."/>
            <person name="Wade K."/>
            <person name="Ball S.L."/>
            <person name="Bradley K.W."/>
            <person name="Asai D.J."/>
            <person name="Bowman C.A."/>
            <person name="Russell D.A."/>
            <person name="Pope W.H."/>
            <person name="Jacobs-Sera D."/>
            <person name="Hendrix R.W."/>
            <person name="Hatfull G.F."/>
        </authorList>
    </citation>
    <scope>NUCLEOTIDE SEQUENCE [LARGE SCALE GENOMIC DNA]</scope>
    <source>
        <strain evidence="3 4">DSM 27648</strain>
    </source>
</reference>
<dbReference type="OrthoDB" id="9803916at2"/>
<dbReference type="GO" id="GO:0016740">
    <property type="term" value="F:transferase activity"/>
    <property type="evidence" value="ECO:0007669"/>
    <property type="project" value="TreeGrafter"/>
</dbReference>
<dbReference type="PANTHER" id="PTHR13754:SF13">
    <property type="entry name" value="METALLO-BETA-LACTAMASE SUPERFAMILY PROTEIN (AFU_ORTHOLOGUE AFUA_3G07630)"/>
    <property type="match status" value="1"/>
</dbReference>
<accession>A0A0K1QF06</accession>
<sequence length="344" mass="36472">MNPVEIAALDALDLLVLVDNESDTLSSVDKGVPQLPELGRLVARVPHLAPKDGHDSVEPWGHLCLACHGFSALVTGRRGSEERSVLFDVGPSAELWLENARRLGVRLASIEAVCLSHWHADHSGGLPGVVAAITRSRLDEGLPPPLVDLHPDRPDQRGTMTPAGTLVLLDPEPTFEAIERAGGRVTKHAEAHVLAGFFFVSGEIARVTLYETGFVGHHTLRDGHAVPDPLILDERFLAAHVRGRGVSVLSPCSHAGVVNAALGARDAFGGEPLDVILGGYHLAGAGMEPRIEPTVHDLANRVRPRLVAPGHCTGWRAKAALAHAFAPGNYGPSVVGSLYALRAP</sequence>
<feature type="region of interest" description="Disordered" evidence="1">
    <location>
        <begin position="143"/>
        <end position="163"/>
    </location>
</feature>
<name>A0A0K1QF06_9BACT</name>
<evidence type="ECO:0000256" key="1">
    <source>
        <dbReference type="SAM" id="MobiDB-lite"/>
    </source>
</evidence>
<dbReference type="SUPFAM" id="SSF56281">
    <property type="entry name" value="Metallo-hydrolase/oxidoreductase"/>
    <property type="match status" value="1"/>
</dbReference>
<dbReference type="InterPro" id="IPR041712">
    <property type="entry name" value="DHPS-like_MBL-fold"/>
</dbReference>
<evidence type="ECO:0000313" key="4">
    <source>
        <dbReference type="Proteomes" id="UP000064967"/>
    </source>
</evidence>
<dbReference type="STRING" id="1391654.AKJ09_11012"/>
<dbReference type="RefSeq" id="WP_146654978.1">
    <property type="nucleotide sequence ID" value="NZ_CP012333.1"/>
</dbReference>
<proteinExistence type="predicted"/>
<organism evidence="3 4">
    <name type="scientific">Labilithrix luteola</name>
    <dbReference type="NCBI Taxonomy" id="1391654"/>
    <lineage>
        <taxon>Bacteria</taxon>
        <taxon>Pseudomonadati</taxon>
        <taxon>Myxococcota</taxon>
        <taxon>Polyangia</taxon>
        <taxon>Polyangiales</taxon>
        <taxon>Labilitrichaceae</taxon>
        <taxon>Labilithrix</taxon>
    </lineage>
</organism>
<gene>
    <name evidence="3" type="ORF">AKJ09_11012</name>
</gene>
<dbReference type="CDD" id="cd07713">
    <property type="entry name" value="DHPS-like_MBL-fold"/>
    <property type="match status" value="1"/>
</dbReference>
<keyword evidence="4" id="KW-1185">Reference proteome</keyword>
<evidence type="ECO:0000259" key="2">
    <source>
        <dbReference type="Pfam" id="PF00753"/>
    </source>
</evidence>